<dbReference type="RefSeq" id="WP_008409830.1">
    <property type="nucleotide sequence ID" value="NZ_CAOS01000003.1"/>
</dbReference>
<organism evidence="3 4">
    <name type="scientific">Desulforamulus hydrothermalis Lam5 = DSM 18033</name>
    <dbReference type="NCBI Taxonomy" id="1121428"/>
    <lineage>
        <taxon>Bacteria</taxon>
        <taxon>Bacillati</taxon>
        <taxon>Bacillota</taxon>
        <taxon>Clostridia</taxon>
        <taxon>Eubacteriales</taxon>
        <taxon>Peptococcaceae</taxon>
        <taxon>Desulforamulus</taxon>
    </lineage>
</organism>
<evidence type="ECO:0000313" key="4">
    <source>
        <dbReference type="Proteomes" id="UP000009315"/>
    </source>
</evidence>
<sequence length="264" mass="30219">MLIDVHTHIYPEKISHKVVNFLQHHYGLPVPYQGIPAELRQIKKRYQVNAAVFFTAATHPSQVRNANLWAKLNYSHGMIGFGTLHPDDPQIDSEIKWLKTMGIKGIKFHPDFQRFFIDDVKALYMYEKIAKDFIVIFHVGDDNAPRKIRYSTPRRLSKVLELFPGMKVIAAHMGGYQMWQDSIRYLCGKNLYFDTSSTAGILPDDTFKFIIREHGYDRILLGSDYPFSDPYGEYQKLAQMGLTGQELSAIAGSNAAKLFKDIGL</sequence>
<dbReference type="EMBL" id="CAOS01000003">
    <property type="protein sequence ID" value="CCO07098.1"/>
    <property type="molecule type" value="Genomic_DNA"/>
</dbReference>
<dbReference type="CDD" id="cd01292">
    <property type="entry name" value="metallo-dependent_hydrolases"/>
    <property type="match status" value="1"/>
</dbReference>
<keyword evidence="3" id="KW-0378">Hydrolase</keyword>
<dbReference type="GO" id="GO:0016787">
    <property type="term" value="F:hydrolase activity"/>
    <property type="evidence" value="ECO:0007669"/>
    <property type="project" value="UniProtKB-KW"/>
</dbReference>
<protein>
    <submittedName>
        <fullName evidence="3">Amidohydrolase 2</fullName>
    </submittedName>
</protein>
<dbReference type="GO" id="GO:0016831">
    <property type="term" value="F:carboxy-lyase activity"/>
    <property type="evidence" value="ECO:0007669"/>
    <property type="project" value="InterPro"/>
</dbReference>
<dbReference type="Gene3D" id="3.20.20.140">
    <property type="entry name" value="Metal-dependent hydrolases"/>
    <property type="match status" value="1"/>
</dbReference>
<dbReference type="PANTHER" id="PTHR21240">
    <property type="entry name" value="2-AMINO-3-CARBOXYLMUCONATE-6-SEMIALDEHYDE DECARBOXYLASE"/>
    <property type="match status" value="1"/>
</dbReference>
<dbReference type="Proteomes" id="UP000009315">
    <property type="component" value="Unassembled WGS sequence"/>
</dbReference>
<dbReference type="GO" id="GO:0005737">
    <property type="term" value="C:cytoplasm"/>
    <property type="evidence" value="ECO:0007669"/>
    <property type="project" value="TreeGrafter"/>
</dbReference>
<evidence type="ECO:0000259" key="2">
    <source>
        <dbReference type="Pfam" id="PF04909"/>
    </source>
</evidence>
<keyword evidence="1" id="KW-0456">Lyase</keyword>
<dbReference type="PANTHER" id="PTHR21240:SF28">
    <property type="entry name" value="ISO-OROTATE DECARBOXYLASE (EUROFUNG)"/>
    <property type="match status" value="1"/>
</dbReference>
<dbReference type="eggNOG" id="COG2159">
    <property type="taxonomic scope" value="Bacteria"/>
</dbReference>
<feature type="domain" description="Amidohydrolase-related" evidence="2">
    <location>
        <begin position="3"/>
        <end position="259"/>
    </location>
</feature>
<dbReference type="InterPro" id="IPR032466">
    <property type="entry name" value="Metal_Hydrolase"/>
</dbReference>
<dbReference type="SUPFAM" id="SSF51556">
    <property type="entry name" value="Metallo-dependent hydrolases"/>
    <property type="match status" value="1"/>
</dbReference>
<dbReference type="STRING" id="1121428.DESHY_110042"/>
<reference evidence="3 4" key="1">
    <citation type="journal article" date="2013" name="Genome Announc.">
        <title>Genome Sequence of the Sulfate-Reducing Bacterium Desulfotomaculum hydrothermale Lam5(T).</title>
        <authorList>
            <person name="Amin O."/>
            <person name="Fardeau M.L."/>
            <person name="Valette O."/>
            <person name="Hirschler-Rea A."/>
            <person name="Barbe V."/>
            <person name="Medigue C."/>
            <person name="Vacherie B."/>
            <person name="Ollivier B."/>
            <person name="Bertin P.N."/>
            <person name="Dolla A."/>
        </authorList>
    </citation>
    <scope>NUCLEOTIDE SEQUENCE [LARGE SCALE GENOMIC DNA]</scope>
    <source>
        <strain evidence="4">Lam5 / DSM 18033</strain>
    </source>
</reference>
<gene>
    <name evidence="3" type="ORF">DESHY_110042</name>
</gene>
<accession>K8E6I9</accession>
<comment type="caution">
    <text evidence="3">The sequence shown here is derived from an EMBL/GenBank/DDBJ whole genome shotgun (WGS) entry which is preliminary data.</text>
</comment>
<dbReference type="InterPro" id="IPR032465">
    <property type="entry name" value="ACMSD"/>
</dbReference>
<proteinExistence type="predicted"/>
<dbReference type="AlphaFoldDB" id="K8E6I9"/>
<dbReference type="InterPro" id="IPR006680">
    <property type="entry name" value="Amidohydro-rel"/>
</dbReference>
<keyword evidence="4" id="KW-1185">Reference proteome</keyword>
<dbReference type="GO" id="GO:0019748">
    <property type="term" value="P:secondary metabolic process"/>
    <property type="evidence" value="ECO:0007669"/>
    <property type="project" value="TreeGrafter"/>
</dbReference>
<name>K8E6I9_9FIRM</name>
<dbReference type="OrthoDB" id="9771932at2"/>
<evidence type="ECO:0000313" key="3">
    <source>
        <dbReference type="EMBL" id="CCO07098.1"/>
    </source>
</evidence>
<evidence type="ECO:0000256" key="1">
    <source>
        <dbReference type="ARBA" id="ARBA00023239"/>
    </source>
</evidence>
<dbReference type="Pfam" id="PF04909">
    <property type="entry name" value="Amidohydro_2"/>
    <property type="match status" value="1"/>
</dbReference>